<accession>A0A177TZV6</accession>
<evidence type="ECO:0000313" key="2">
    <source>
        <dbReference type="Proteomes" id="UP000077671"/>
    </source>
</evidence>
<organism evidence="1 2">
    <name type="scientific">Tilletia caries</name>
    <name type="common">wheat bunt fungus</name>
    <dbReference type="NCBI Taxonomy" id="13290"/>
    <lineage>
        <taxon>Eukaryota</taxon>
        <taxon>Fungi</taxon>
        <taxon>Dikarya</taxon>
        <taxon>Basidiomycota</taxon>
        <taxon>Ustilaginomycotina</taxon>
        <taxon>Exobasidiomycetes</taxon>
        <taxon>Tilletiales</taxon>
        <taxon>Tilletiaceae</taxon>
        <taxon>Tilletia</taxon>
    </lineage>
</organism>
<reference evidence="1" key="2">
    <citation type="journal article" date="2019" name="IMA Fungus">
        <title>Genome sequencing and comparison of five Tilletia species to identify candidate genes for the detection of regulated species infecting wheat.</title>
        <authorList>
            <person name="Nguyen H.D.T."/>
            <person name="Sultana T."/>
            <person name="Kesanakurti P."/>
            <person name="Hambleton S."/>
        </authorList>
    </citation>
    <scope>NUCLEOTIDE SEQUENCE</scope>
    <source>
        <strain evidence="1">DAOMC 238032</strain>
    </source>
</reference>
<comment type="caution">
    <text evidence="1">The sequence shown here is derived from an EMBL/GenBank/DDBJ whole genome shotgun (WGS) entry which is preliminary data.</text>
</comment>
<dbReference type="Proteomes" id="UP000077671">
    <property type="component" value="Unassembled WGS sequence"/>
</dbReference>
<gene>
    <name evidence="1" type="ORF">A4X03_0g7382</name>
</gene>
<reference evidence="1" key="1">
    <citation type="submission" date="2016-04" db="EMBL/GenBank/DDBJ databases">
        <authorList>
            <person name="Nguyen H.D."/>
            <person name="Kesanakurti P."/>
            <person name="Cullis J."/>
            <person name="Levesque C.A."/>
            <person name="Hambleton S."/>
        </authorList>
    </citation>
    <scope>NUCLEOTIDE SEQUENCE</scope>
    <source>
        <strain evidence="1">DAOMC 238032</strain>
    </source>
</reference>
<evidence type="ECO:0000313" key="1">
    <source>
        <dbReference type="EMBL" id="KAE8245914.1"/>
    </source>
</evidence>
<proteinExistence type="predicted"/>
<name>A0A177TZV6_9BASI</name>
<sequence length="161" mass="17736">MQCDSFQRLCSGLESFYPERNHSGQNNLLGLILLRVHHNIKVILLGSLVSSVSSLMYYAVPASANANANGYAPSGSANLIARSWPSRPLSSNATNKHQQQAAATAIQHPRLHLVAEPHPAQRLTLDGAWLIWYCCRLRWRSLPMRAALGRNVNSRLAPLSS</sequence>
<dbReference type="EMBL" id="LWDD02001728">
    <property type="protein sequence ID" value="KAE8245914.1"/>
    <property type="molecule type" value="Genomic_DNA"/>
</dbReference>
<protein>
    <submittedName>
        <fullName evidence="1">Uncharacterized protein</fullName>
    </submittedName>
</protein>
<dbReference type="AlphaFoldDB" id="A0A177TZV6"/>